<dbReference type="Proteomes" id="UP000215367">
    <property type="component" value="Unassembled WGS sequence"/>
</dbReference>
<sequence>MDDGIGQQDLIGNWVHVSEEDTAEGKVYRPSTFPLPSKGGRGGPAREEIRLMPDNTVEVRTIGPADPERTSRGRWRLEGGDRLAISFTEDPPETVSFQILSVQPDRLVLKK</sequence>
<name>A0A235HA02_AZOBR</name>
<dbReference type="EMBL" id="NOWT01000021">
    <property type="protein sequence ID" value="OYD82586.1"/>
    <property type="molecule type" value="Genomic_DNA"/>
</dbReference>
<dbReference type="AlphaFoldDB" id="A0A235HA02"/>
<protein>
    <recommendedName>
        <fullName evidence="4">Lipocalin-like domain-containing protein</fullName>
    </recommendedName>
</protein>
<dbReference type="RefSeq" id="WP_094305342.1">
    <property type="nucleotide sequence ID" value="NZ_NOWT01000021.1"/>
</dbReference>
<comment type="caution">
    <text evidence="2">The sequence shown here is derived from an EMBL/GenBank/DDBJ whole genome shotgun (WGS) entry which is preliminary data.</text>
</comment>
<evidence type="ECO:0000313" key="3">
    <source>
        <dbReference type="Proteomes" id="UP000215367"/>
    </source>
</evidence>
<organism evidence="2 3">
    <name type="scientific">Azospirillum brasilense</name>
    <dbReference type="NCBI Taxonomy" id="192"/>
    <lineage>
        <taxon>Bacteria</taxon>
        <taxon>Pseudomonadati</taxon>
        <taxon>Pseudomonadota</taxon>
        <taxon>Alphaproteobacteria</taxon>
        <taxon>Rhodospirillales</taxon>
        <taxon>Azospirillaceae</taxon>
        <taxon>Azospirillum</taxon>
    </lineage>
</organism>
<proteinExistence type="predicted"/>
<accession>A0A235HA02</accession>
<gene>
    <name evidence="2" type="ORF">CHT98_20570</name>
</gene>
<geneLocation type="plasmid" evidence="2">
    <name>unnamed</name>
</geneLocation>
<keyword evidence="2" id="KW-0614">Plasmid</keyword>
<evidence type="ECO:0000313" key="2">
    <source>
        <dbReference type="EMBL" id="OYD82586.1"/>
    </source>
</evidence>
<evidence type="ECO:0008006" key="4">
    <source>
        <dbReference type="Google" id="ProtNLM"/>
    </source>
</evidence>
<feature type="region of interest" description="Disordered" evidence="1">
    <location>
        <begin position="21"/>
        <end position="46"/>
    </location>
</feature>
<evidence type="ECO:0000256" key="1">
    <source>
        <dbReference type="SAM" id="MobiDB-lite"/>
    </source>
</evidence>
<reference evidence="2 3" key="1">
    <citation type="submission" date="2017-07" db="EMBL/GenBank/DDBJ databases">
        <title>Whole genome sequence of Azospirillum brasilense 2A1, a potential biofertilizer strain.</title>
        <authorList>
            <person name="Fontana C.A."/>
            <person name="Toffoli L.M."/>
            <person name="Salazar S.M."/>
            <person name="Puglisi E."/>
            <person name="Pedraza R."/>
            <person name="Bassi D."/>
            <person name="Cocconcelli P.S."/>
        </authorList>
    </citation>
    <scope>NUCLEOTIDE SEQUENCE [LARGE SCALE GENOMIC DNA]</scope>
    <source>
        <strain evidence="2 3">2A1</strain>
        <plasmid evidence="2">unnamed</plasmid>
    </source>
</reference>